<reference evidence="2 3" key="1">
    <citation type="submission" date="2023-01" db="EMBL/GenBank/DDBJ databases">
        <title>Analysis of 21 Apiospora genomes using comparative genomics revels a genus with tremendous synthesis potential of carbohydrate active enzymes and secondary metabolites.</title>
        <authorList>
            <person name="Sorensen T."/>
        </authorList>
    </citation>
    <scope>NUCLEOTIDE SEQUENCE [LARGE SCALE GENOMIC DNA]</scope>
    <source>
        <strain evidence="2 3">CBS 135458</strain>
    </source>
</reference>
<gene>
    <name evidence="2" type="ORF">PG994_002150</name>
</gene>
<proteinExistence type="predicted"/>
<evidence type="ECO:0000313" key="3">
    <source>
        <dbReference type="Proteomes" id="UP001480595"/>
    </source>
</evidence>
<dbReference type="GeneID" id="92086622"/>
<name>A0ABR1WVK2_9PEZI</name>
<dbReference type="Proteomes" id="UP001480595">
    <property type="component" value="Unassembled WGS sequence"/>
</dbReference>
<evidence type="ECO:0000313" key="2">
    <source>
        <dbReference type="EMBL" id="KAK8087176.1"/>
    </source>
</evidence>
<organism evidence="2 3">
    <name type="scientific">Apiospora phragmitis</name>
    <dbReference type="NCBI Taxonomy" id="2905665"/>
    <lineage>
        <taxon>Eukaryota</taxon>
        <taxon>Fungi</taxon>
        <taxon>Dikarya</taxon>
        <taxon>Ascomycota</taxon>
        <taxon>Pezizomycotina</taxon>
        <taxon>Sordariomycetes</taxon>
        <taxon>Xylariomycetidae</taxon>
        <taxon>Amphisphaeriales</taxon>
        <taxon>Apiosporaceae</taxon>
        <taxon>Apiospora</taxon>
    </lineage>
</organism>
<feature type="region of interest" description="Disordered" evidence="1">
    <location>
        <begin position="163"/>
        <end position="195"/>
    </location>
</feature>
<feature type="compositionally biased region" description="Gly residues" evidence="1">
    <location>
        <begin position="186"/>
        <end position="195"/>
    </location>
</feature>
<keyword evidence="3" id="KW-1185">Reference proteome</keyword>
<accession>A0ABR1WVK2</accession>
<dbReference type="RefSeq" id="XP_066721700.1">
    <property type="nucleotide sequence ID" value="XM_066853559.1"/>
</dbReference>
<sequence length="195" mass="21573">MASWSQAAADPINLLETMTSYLITDVDLYLDWHQMHIGCERVWVDVTTHIYNETGERPRIAPLAVAEILKEASNVEQLARSRGVDPAGLLRTDAHMLNRAWKSIQSLCAGGLGDACITGIVERTRKDACHPNMWVADQLDELYENWVEERKKSPTLSVSCGIADNARRDTGRGPLRAKTPVMEIPSGGGQSVCKK</sequence>
<protein>
    <submittedName>
        <fullName evidence="2">Uncharacterized protein</fullName>
    </submittedName>
</protein>
<evidence type="ECO:0000256" key="1">
    <source>
        <dbReference type="SAM" id="MobiDB-lite"/>
    </source>
</evidence>
<dbReference type="EMBL" id="JAQQWL010000002">
    <property type="protein sequence ID" value="KAK8087176.1"/>
    <property type="molecule type" value="Genomic_DNA"/>
</dbReference>
<comment type="caution">
    <text evidence="2">The sequence shown here is derived from an EMBL/GenBank/DDBJ whole genome shotgun (WGS) entry which is preliminary data.</text>
</comment>